<evidence type="ECO:0000256" key="9">
    <source>
        <dbReference type="ARBA" id="ARBA00023319"/>
    </source>
</evidence>
<evidence type="ECO:0000256" key="4">
    <source>
        <dbReference type="ARBA" id="ARBA00022989"/>
    </source>
</evidence>
<dbReference type="GO" id="GO:0004714">
    <property type="term" value="F:transmembrane receptor protein tyrosine kinase activity"/>
    <property type="evidence" value="ECO:0007669"/>
    <property type="project" value="UniProtKB-EC"/>
</dbReference>
<dbReference type="Gene3D" id="2.60.40.10">
    <property type="entry name" value="Immunoglobulins"/>
    <property type="match status" value="3"/>
</dbReference>
<evidence type="ECO:0000256" key="14">
    <source>
        <dbReference type="SAM" id="Phobius"/>
    </source>
</evidence>
<dbReference type="PROSITE" id="PS50835">
    <property type="entry name" value="IG_LIKE"/>
    <property type="match status" value="3"/>
</dbReference>
<evidence type="ECO:0000256" key="7">
    <source>
        <dbReference type="ARBA" id="ARBA00023170"/>
    </source>
</evidence>
<dbReference type="Pfam" id="PF07714">
    <property type="entry name" value="PK_Tyr_Ser-Thr"/>
    <property type="match status" value="1"/>
</dbReference>
<dbReference type="InterPro" id="IPR050122">
    <property type="entry name" value="RTK"/>
</dbReference>
<reference evidence="18" key="1">
    <citation type="submission" date="2011-05" db="EMBL/GenBank/DDBJ databases">
        <authorList>
            <person name="Richards S.R."/>
            <person name="Qu J."/>
            <person name="Jiang H."/>
            <person name="Jhangiani S.N."/>
            <person name="Agravi P."/>
            <person name="Goodspeed R."/>
            <person name="Gross S."/>
            <person name="Mandapat C."/>
            <person name="Jackson L."/>
            <person name="Mathew T."/>
            <person name="Pu L."/>
            <person name="Thornton R."/>
            <person name="Saada N."/>
            <person name="Wilczek-Boney K.B."/>
            <person name="Lee S."/>
            <person name="Kovar C."/>
            <person name="Wu Y."/>
            <person name="Scherer S.E."/>
            <person name="Worley K.C."/>
            <person name="Muzny D.M."/>
            <person name="Gibbs R."/>
        </authorList>
    </citation>
    <scope>NUCLEOTIDE SEQUENCE</scope>
    <source>
        <strain evidence="18">Brora</strain>
    </source>
</reference>
<keyword evidence="13" id="KW-0460">Magnesium</keyword>
<keyword evidence="3 14" id="KW-0812">Transmembrane</keyword>
<evidence type="ECO:0000256" key="1">
    <source>
        <dbReference type="ARBA" id="ARBA00004167"/>
    </source>
</evidence>
<dbReference type="SUPFAM" id="SSF56112">
    <property type="entry name" value="Protein kinase-like (PK-like)"/>
    <property type="match status" value="1"/>
</dbReference>
<evidence type="ECO:0000256" key="13">
    <source>
        <dbReference type="PIRSR" id="PIRSR000615-3"/>
    </source>
</evidence>
<evidence type="ECO:0000259" key="16">
    <source>
        <dbReference type="PROSITE" id="PS50835"/>
    </source>
</evidence>
<keyword evidence="18" id="KW-1185">Reference proteome</keyword>
<dbReference type="InterPro" id="IPR020635">
    <property type="entry name" value="Tyr_kinase_cat_dom"/>
</dbReference>
<dbReference type="PhylomeDB" id="T1JA98"/>
<dbReference type="STRING" id="126957.T1JA98"/>
<dbReference type="SUPFAM" id="SSF48726">
    <property type="entry name" value="Immunoglobulin"/>
    <property type="match status" value="4"/>
</dbReference>
<dbReference type="InterPro" id="IPR013098">
    <property type="entry name" value="Ig_I-set"/>
</dbReference>
<dbReference type="SMART" id="SM00219">
    <property type="entry name" value="TyrKc"/>
    <property type="match status" value="1"/>
</dbReference>
<dbReference type="EMBL" id="JH431987">
    <property type="status" value="NOT_ANNOTATED_CDS"/>
    <property type="molecule type" value="Genomic_DNA"/>
</dbReference>
<keyword evidence="9" id="KW-0393">Immunoglobulin domain</keyword>
<keyword evidence="13" id="KW-0479">Metal-binding</keyword>
<evidence type="ECO:0000256" key="6">
    <source>
        <dbReference type="ARBA" id="ARBA00023157"/>
    </source>
</evidence>
<evidence type="ECO:0000313" key="18">
    <source>
        <dbReference type="Proteomes" id="UP000014500"/>
    </source>
</evidence>
<dbReference type="AlphaFoldDB" id="T1JA98"/>
<evidence type="ECO:0000256" key="2">
    <source>
        <dbReference type="ARBA" id="ARBA00011902"/>
    </source>
</evidence>
<sequence length="759" mass="85430">MKDKRVISHTHTNKYEILHKEGQSKLIIKHLDGFDTANYTLIAKTNTLEKSITVTLWVKEPPSASIKRTMGYHVANKRYDNSIICNVKGLPLPSVKWWMAECSTIGCTKSFSREIGKSISGNMEKTTKTALDLTSVKSSLSLIAKTSAYYSCEAENSEAENPASAEYLFIVIGIYHFCLSFKLNSNNISCQIDAELINHSGGFGIVTVNSNVLEKDRLTLECLANKFNFTVNLVWKFKKSESDQGVILTNKPGLKITNKQTQYSHGLVAQFESINLQDSGTYVCEAIGYSGNATRKKKINVLEIKAPYILTSNMDGSIYPIHREASFQFICNVTGVPIVTIEWKRDNQTLKETKLVEFNFLHNYTVLEIPRVVTEDSGIYYCVITNRAGRLVLNATLEVEDAILSSGMASQTKAIIISVIVIILILLIIFAAVLARKCYLDQVSLMQDGYLVPMTPDCTQTTAVTTLNSDSVDTSDDSTGFGRLNMSMRATTASKKPLTSFDLIGYAFQTTRGMEYLASRNLIHRDLATRNILLADQNTIKISDFGLTKDCYNKAYYRKKGDAPLPVKWMAIESIRDRVFSTESDVYVSSFKYRIMTECWHSDPNQRPTFPELSDWIGDQLQTGMKEHYMQLNSEYLKLYQLTTANPDYVNMNADNPAPDYVNLATDETEANNSTKPDYLDMRGSNTSSMRAYEASRAAKTELKPMLSQDVPLRSKNSNIEPSVKYSANNTDSIHLMDDCTYIFIPYYFQYCSSYNKIL</sequence>
<dbReference type="InterPro" id="IPR003599">
    <property type="entry name" value="Ig_sub"/>
</dbReference>
<dbReference type="CDD" id="cd00096">
    <property type="entry name" value="Ig"/>
    <property type="match status" value="1"/>
</dbReference>
<feature type="binding site" evidence="13">
    <location>
        <position position="544"/>
    </location>
    <ligand>
        <name>Mg(2+)</name>
        <dbReference type="ChEBI" id="CHEBI:18420"/>
    </ligand>
</feature>
<dbReference type="InterPro" id="IPR000719">
    <property type="entry name" value="Prot_kinase_dom"/>
</dbReference>
<dbReference type="InterPro" id="IPR013783">
    <property type="entry name" value="Ig-like_fold"/>
</dbReference>
<evidence type="ECO:0000256" key="5">
    <source>
        <dbReference type="ARBA" id="ARBA00023136"/>
    </source>
</evidence>
<dbReference type="InterPro" id="IPR011009">
    <property type="entry name" value="Kinase-like_dom_sf"/>
</dbReference>
<dbReference type="Pfam" id="PF07679">
    <property type="entry name" value="I-set"/>
    <property type="match status" value="1"/>
</dbReference>
<dbReference type="Proteomes" id="UP000014500">
    <property type="component" value="Unassembled WGS sequence"/>
</dbReference>
<dbReference type="eggNOG" id="KOG0200">
    <property type="taxonomic scope" value="Eukaryota"/>
</dbReference>
<proteinExistence type="predicted"/>
<dbReference type="Pfam" id="PF00047">
    <property type="entry name" value="ig"/>
    <property type="match status" value="1"/>
</dbReference>
<dbReference type="PANTHER" id="PTHR24416">
    <property type="entry name" value="TYROSINE-PROTEIN KINASE RECEPTOR"/>
    <property type="match status" value="1"/>
</dbReference>
<evidence type="ECO:0000256" key="12">
    <source>
        <dbReference type="PIRSR" id="PIRSR000615-2"/>
    </source>
</evidence>
<dbReference type="GO" id="GO:0005524">
    <property type="term" value="F:ATP binding"/>
    <property type="evidence" value="ECO:0007669"/>
    <property type="project" value="UniProtKB-KW"/>
</dbReference>
<feature type="domain" description="Protein kinase" evidence="15">
    <location>
        <begin position="382"/>
        <end position="724"/>
    </location>
</feature>
<dbReference type="FunFam" id="2.60.40.10:FF:000107">
    <property type="entry name" value="Myosin, light chain kinase a"/>
    <property type="match status" value="1"/>
</dbReference>
<dbReference type="SMART" id="SM00409">
    <property type="entry name" value="IG"/>
    <property type="match status" value="2"/>
</dbReference>
<keyword evidence="12" id="KW-0067">ATP-binding</keyword>
<name>T1JA98_STRMM</name>
<dbReference type="HOGENOM" id="CLU_367356_0_0_1"/>
<keyword evidence="4 14" id="KW-1133">Transmembrane helix</keyword>
<feature type="binding site" evidence="12">
    <location>
        <position position="530"/>
    </location>
    <ligand>
        <name>ATP</name>
        <dbReference type="ChEBI" id="CHEBI:30616"/>
    </ligand>
</feature>
<dbReference type="GO" id="GO:0005886">
    <property type="term" value="C:plasma membrane"/>
    <property type="evidence" value="ECO:0007669"/>
    <property type="project" value="TreeGrafter"/>
</dbReference>
<keyword evidence="12" id="KW-0547">Nucleotide-binding</keyword>
<keyword evidence="7" id="KW-0675">Receptor</keyword>
<feature type="domain" description="Ig-like" evidence="16">
    <location>
        <begin position="61"/>
        <end position="164"/>
    </location>
</feature>
<dbReference type="Gene3D" id="1.10.510.10">
    <property type="entry name" value="Transferase(Phosphotransferase) domain 1"/>
    <property type="match status" value="1"/>
</dbReference>
<dbReference type="GO" id="GO:0046872">
    <property type="term" value="F:metal ion binding"/>
    <property type="evidence" value="ECO:0007669"/>
    <property type="project" value="UniProtKB-KW"/>
</dbReference>
<dbReference type="InterPro" id="IPR003598">
    <property type="entry name" value="Ig_sub2"/>
</dbReference>
<dbReference type="InterPro" id="IPR036179">
    <property type="entry name" value="Ig-like_dom_sf"/>
</dbReference>
<dbReference type="InterPro" id="IPR008266">
    <property type="entry name" value="Tyr_kinase_AS"/>
</dbReference>
<organism evidence="17 18">
    <name type="scientific">Strigamia maritima</name>
    <name type="common">European centipede</name>
    <name type="synonym">Geophilus maritimus</name>
    <dbReference type="NCBI Taxonomy" id="126957"/>
    <lineage>
        <taxon>Eukaryota</taxon>
        <taxon>Metazoa</taxon>
        <taxon>Ecdysozoa</taxon>
        <taxon>Arthropoda</taxon>
        <taxon>Myriapoda</taxon>
        <taxon>Chilopoda</taxon>
        <taxon>Pleurostigmophora</taxon>
        <taxon>Geophilomorpha</taxon>
        <taxon>Linotaeniidae</taxon>
        <taxon>Strigamia</taxon>
    </lineage>
</organism>
<comment type="catalytic activity">
    <reaction evidence="10">
        <text>L-tyrosyl-[protein] + ATP = O-phospho-L-tyrosyl-[protein] + ADP + H(+)</text>
        <dbReference type="Rhea" id="RHEA:10596"/>
        <dbReference type="Rhea" id="RHEA-COMP:10136"/>
        <dbReference type="Rhea" id="RHEA-COMP:20101"/>
        <dbReference type="ChEBI" id="CHEBI:15378"/>
        <dbReference type="ChEBI" id="CHEBI:30616"/>
        <dbReference type="ChEBI" id="CHEBI:46858"/>
        <dbReference type="ChEBI" id="CHEBI:61978"/>
        <dbReference type="ChEBI" id="CHEBI:456216"/>
        <dbReference type="EC" id="2.7.10.1"/>
    </reaction>
</comment>
<keyword evidence="8" id="KW-0325">Glycoprotein</keyword>
<evidence type="ECO:0000256" key="11">
    <source>
        <dbReference type="PIRSR" id="PIRSR000615-1"/>
    </source>
</evidence>
<feature type="transmembrane region" description="Helical" evidence="14">
    <location>
        <begin position="414"/>
        <end position="435"/>
    </location>
</feature>
<dbReference type="InterPro" id="IPR013151">
    <property type="entry name" value="Immunoglobulin_dom"/>
</dbReference>
<evidence type="ECO:0000256" key="8">
    <source>
        <dbReference type="ARBA" id="ARBA00023180"/>
    </source>
</evidence>
<dbReference type="PANTHER" id="PTHR24416:SF600">
    <property type="entry name" value="PDGF- AND VEGF-RECEPTOR RELATED, ISOFORM J"/>
    <property type="match status" value="1"/>
</dbReference>
<keyword evidence="5 14" id="KW-0472">Membrane</keyword>
<dbReference type="GO" id="GO:0019838">
    <property type="term" value="F:growth factor binding"/>
    <property type="evidence" value="ECO:0007669"/>
    <property type="project" value="TreeGrafter"/>
</dbReference>
<comment type="subcellular location">
    <subcellularLocation>
        <location evidence="1">Membrane</location>
        <topology evidence="1">Single-pass membrane protein</topology>
    </subcellularLocation>
</comment>
<evidence type="ECO:0000256" key="3">
    <source>
        <dbReference type="ARBA" id="ARBA00022692"/>
    </source>
</evidence>
<dbReference type="EnsemblMetazoa" id="SMAR010658-RA">
    <property type="protein sequence ID" value="SMAR010658-PA"/>
    <property type="gene ID" value="SMAR010658"/>
</dbReference>
<feature type="active site" description="Proton acceptor" evidence="11">
    <location>
        <position position="526"/>
    </location>
</feature>
<dbReference type="EC" id="2.7.10.1" evidence="2"/>
<evidence type="ECO:0000259" key="15">
    <source>
        <dbReference type="PROSITE" id="PS50011"/>
    </source>
</evidence>
<dbReference type="GO" id="GO:0007169">
    <property type="term" value="P:cell surface receptor protein tyrosine kinase signaling pathway"/>
    <property type="evidence" value="ECO:0007669"/>
    <property type="project" value="TreeGrafter"/>
</dbReference>
<feature type="domain" description="Ig-like" evidence="16">
    <location>
        <begin position="307"/>
        <end position="398"/>
    </location>
</feature>
<evidence type="ECO:0000313" key="17">
    <source>
        <dbReference type="EnsemblMetazoa" id="SMAR010658-PA"/>
    </source>
</evidence>
<dbReference type="PROSITE" id="PS00109">
    <property type="entry name" value="PROTEIN_KINASE_TYR"/>
    <property type="match status" value="1"/>
</dbReference>
<accession>T1JA98</accession>
<dbReference type="PIRSF" id="PIRSF000615">
    <property type="entry name" value="TyrPK_CSF1-R"/>
    <property type="match status" value="1"/>
</dbReference>
<dbReference type="SMART" id="SM00408">
    <property type="entry name" value="IGc2"/>
    <property type="match status" value="2"/>
</dbReference>
<dbReference type="GO" id="GO:0043235">
    <property type="term" value="C:receptor complex"/>
    <property type="evidence" value="ECO:0007669"/>
    <property type="project" value="TreeGrafter"/>
</dbReference>
<keyword evidence="6" id="KW-1015">Disulfide bond</keyword>
<reference evidence="17" key="2">
    <citation type="submission" date="2015-02" db="UniProtKB">
        <authorList>
            <consortium name="EnsemblMetazoa"/>
        </authorList>
    </citation>
    <scope>IDENTIFICATION</scope>
</reference>
<protein>
    <recommendedName>
        <fullName evidence="2">receptor protein-tyrosine kinase</fullName>
        <ecNumber evidence="2">2.7.10.1</ecNumber>
    </recommendedName>
</protein>
<dbReference type="InterPro" id="IPR001245">
    <property type="entry name" value="Ser-Thr/Tyr_kinase_cat_dom"/>
</dbReference>
<evidence type="ECO:0000256" key="10">
    <source>
        <dbReference type="ARBA" id="ARBA00051243"/>
    </source>
</evidence>
<dbReference type="InterPro" id="IPR007110">
    <property type="entry name" value="Ig-like_dom"/>
</dbReference>
<dbReference type="PROSITE" id="PS50011">
    <property type="entry name" value="PROTEIN_KINASE_DOM"/>
    <property type="match status" value="1"/>
</dbReference>
<feature type="binding site" evidence="13">
    <location>
        <position position="531"/>
    </location>
    <ligand>
        <name>Mg(2+)</name>
        <dbReference type="ChEBI" id="CHEBI:18420"/>
    </ligand>
</feature>
<feature type="domain" description="Ig-like" evidence="16">
    <location>
        <begin position="214"/>
        <end position="300"/>
    </location>
</feature>